<dbReference type="CDD" id="cd01647">
    <property type="entry name" value="RT_LTR"/>
    <property type="match status" value="1"/>
</dbReference>
<dbReference type="SUPFAM" id="SSF56672">
    <property type="entry name" value="DNA/RNA polymerases"/>
    <property type="match status" value="1"/>
</dbReference>
<dbReference type="PANTHER" id="PTHR24559:SF444">
    <property type="entry name" value="REVERSE TRANSCRIPTASE DOMAIN-CONTAINING PROTEIN"/>
    <property type="match status" value="1"/>
</dbReference>
<evidence type="ECO:0000313" key="7">
    <source>
        <dbReference type="Proteomes" id="UP001151760"/>
    </source>
</evidence>
<sequence>MGALATSQEGKKYSEESKAKADVFLHQHIDEMLEFEYSNCDDPSILWKDLKSRSDHQREVVLPSGRDEQFKIQKIVTKLHIPAANVPTRVEIPNKQDGDNIAQESQKRLKCGRPIGLKDKNPRKRKGTEKNSGHDESVLDETQDINTSPKEEMNDINKEMSINYSQTPILWDRNEIGYIDEIFSYSIASDIMSSDDDPELKSVFGPIVTTSRDVKPVGYRWIFVQKRNEKNKVTRFKAPLVAQGFSQRPGIDYEETYSLKESEMKDLGKTKYYVGLHIKHMHNGIIIHQSKYTEKLLKRLNMDKAKPLSTPMTGRSLNVDNDPFRPCEDDEEVLGPEVPYLSAFGALMYLTNCTRSDISFAVNLLARFSSSPTKGIGTESNTFFDIFEVDLGLFYPDDSKEGLVGYADAGYLLDPHKARSQTRYAFLNGGSKTSHYFEETPSSESGKTHRKKGLEKEWLGTNGLTAADREEPKPRRGRSKSPKKKGSERKTVFKRLEKGVFHRLGDKEKSVSVYLGDSRRRSYHSSHRDTERCHQSSRSRTTEPASERRCIKRASSRRIEELSESEGSAGGHWKSKVKRPKLSIEDDLSQPWVCEETDPFTPRIHYFDFPKTRMPSHIKTYDGSEDPEDHLKIFLYGCYGTETMAMPTWHHMFNSTLTGNARVWFDDLPKETIDSYDDLKKAFLENYLQQKKCIKDPVEIHNIRQRDGESTEEFVRRYKLECRDVKGAPECMKISGFMHGITNPELIKRLHDKIPKSVDEMMRVTTAFLRGEVAASNRERKKSFLSWKQQEANQKQNFKKGGFRNQQRREDQASEILYEHCFSRLCPKIKRQLIPATTPLIGFSGEIIWPIGQIQLLVTIGDEEHSATTSMNFVVVRSPSPYNGIIGRPRVSKLQAVPSTVYEMLKIPVDGGVITLKSSRQKKRGQAADRNQAIQEEVGKLVKAGIMKEIHYHDWLSNPVIVRKHDNSWRMCVDFKDLSKACPKDGYPLPEIDWKVESLCRFPFKCFLDAYKGYPPIQMEKIVEEKIAFITNQGIFFYTKMPFSLRKARATYQRLVDKAFHKQIGRNLKVYVDDLVIKNRMEDEIVKDMEETFQTLREINMKLNPKKCTFGIEEEGFVLRDVQKLNGKLASLNRFLAKSAEKSLPFFKTLKKCTRKSDFYWTTEAEEAFKQMKKLIAELPMLVAPMEKEELIVYLAATKETVSAVLMTEWEAKKMPIYFVSRALRGPEVNYTSMEKLVLALVHASKRLKRPRVSVKGQILADFIVKRPEEESPETLMGEEEELLGPWILFTNGSSCTDGSGAALILTNPEGMEFTYALRFRVKSISIDGSVACSRREGRCMDDSHLQVPHGRNIASRSSESRSLQANYVLIEIHEGSCSMHAGTRSVMAKALRIGYYWPTMHEDARSLIRDA</sequence>
<feature type="domain" description="Reverse transcriptase/retrotransposon-derived protein RNase H-like" evidence="5">
    <location>
        <begin position="1161"/>
        <end position="1249"/>
    </location>
</feature>
<dbReference type="Pfam" id="PF17919">
    <property type="entry name" value="RT_RNaseH_2"/>
    <property type="match status" value="1"/>
</dbReference>
<keyword evidence="6" id="KW-0808">Transferase</keyword>
<dbReference type="InterPro" id="IPR013103">
    <property type="entry name" value="RVT_2"/>
</dbReference>
<keyword evidence="6" id="KW-0695">RNA-directed DNA polymerase</keyword>
<dbReference type="InterPro" id="IPR041577">
    <property type="entry name" value="RT_RNaseH_2"/>
</dbReference>
<dbReference type="Pfam" id="PF00078">
    <property type="entry name" value="RVT_1"/>
    <property type="match status" value="1"/>
</dbReference>
<dbReference type="InterPro" id="IPR043128">
    <property type="entry name" value="Rev_trsase/Diguanyl_cyclase"/>
</dbReference>
<feature type="domain" description="Reverse transcriptase" evidence="2">
    <location>
        <begin position="962"/>
        <end position="1112"/>
    </location>
</feature>
<reference evidence="6" key="1">
    <citation type="journal article" date="2022" name="Int. J. Mol. Sci.">
        <title>Draft Genome of Tanacetum Coccineum: Genomic Comparison of Closely Related Tanacetum-Family Plants.</title>
        <authorList>
            <person name="Yamashiro T."/>
            <person name="Shiraishi A."/>
            <person name="Nakayama K."/>
            <person name="Satake H."/>
        </authorList>
    </citation>
    <scope>NUCLEOTIDE SEQUENCE</scope>
</reference>
<evidence type="ECO:0000259" key="4">
    <source>
        <dbReference type="Pfam" id="PF07727"/>
    </source>
</evidence>
<keyword evidence="7" id="KW-1185">Reference proteome</keyword>
<feature type="domain" description="Retrotransposon gag" evidence="3">
    <location>
        <begin position="652"/>
        <end position="742"/>
    </location>
</feature>
<dbReference type="Gene3D" id="3.10.10.10">
    <property type="entry name" value="HIV Type 1 Reverse Transcriptase, subunit A, domain 1"/>
    <property type="match status" value="1"/>
</dbReference>
<feature type="domain" description="Reverse transcriptase Ty1/copia-type" evidence="4">
    <location>
        <begin position="207"/>
        <end position="258"/>
    </location>
</feature>
<protein>
    <submittedName>
        <fullName evidence="6">Reverse transcriptase domain-containing protein</fullName>
    </submittedName>
</protein>
<dbReference type="Proteomes" id="UP001151760">
    <property type="component" value="Unassembled WGS sequence"/>
</dbReference>
<organism evidence="6 7">
    <name type="scientific">Tanacetum coccineum</name>
    <dbReference type="NCBI Taxonomy" id="301880"/>
    <lineage>
        <taxon>Eukaryota</taxon>
        <taxon>Viridiplantae</taxon>
        <taxon>Streptophyta</taxon>
        <taxon>Embryophyta</taxon>
        <taxon>Tracheophyta</taxon>
        <taxon>Spermatophyta</taxon>
        <taxon>Magnoliopsida</taxon>
        <taxon>eudicotyledons</taxon>
        <taxon>Gunneridae</taxon>
        <taxon>Pentapetalae</taxon>
        <taxon>asterids</taxon>
        <taxon>campanulids</taxon>
        <taxon>Asterales</taxon>
        <taxon>Asteraceae</taxon>
        <taxon>Asteroideae</taxon>
        <taxon>Anthemideae</taxon>
        <taxon>Anthemidinae</taxon>
        <taxon>Tanacetum</taxon>
    </lineage>
</organism>
<evidence type="ECO:0000259" key="3">
    <source>
        <dbReference type="Pfam" id="PF03732"/>
    </source>
</evidence>
<dbReference type="InterPro" id="IPR043502">
    <property type="entry name" value="DNA/RNA_pol_sf"/>
</dbReference>
<evidence type="ECO:0000256" key="1">
    <source>
        <dbReference type="SAM" id="MobiDB-lite"/>
    </source>
</evidence>
<feature type="compositionally biased region" description="Basic residues" evidence="1">
    <location>
        <begin position="475"/>
        <end position="487"/>
    </location>
</feature>
<dbReference type="InterPro" id="IPR005162">
    <property type="entry name" value="Retrotrans_gag_dom"/>
</dbReference>
<dbReference type="Gene3D" id="3.30.70.270">
    <property type="match status" value="2"/>
</dbReference>
<evidence type="ECO:0000313" key="6">
    <source>
        <dbReference type="EMBL" id="GJT46045.1"/>
    </source>
</evidence>
<dbReference type="PANTHER" id="PTHR24559">
    <property type="entry name" value="TRANSPOSON TY3-I GAG-POL POLYPROTEIN"/>
    <property type="match status" value="1"/>
</dbReference>
<feature type="region of interest" description="Disordered" evidence="1">
    <location>
        <begin position="436"/>
        <end position="494"/>
    </location>
</feature>
<name>A0ABQ5E5A8_9ASTR</name>
<comment type="caution">
    <text evidence="6">The sequence shown here is derived from an EMBL/GenBank/DDBJ whole genome shotgun (WGS) entry which is preliminary data.</text>
</comment>
<feature type="region of interest" description="Disordered" evidence="1">
    <location>
        <begin position="92"/>
        <end position="152"/>
    </location>
</feature>
<keyword evidence="6" id="KW-0548">Nucleotidyltransferase</keyword>
<dbReference type="GO" id="GO:0003964">
    <property type="term" value="F:RNA-directed DNA polymerase activity"/>
    <property type="evidence" value="ECO:0007669"/>
    <property type="project" value="UniProtKB-KW"/>
</dbReference>
<gene>
    <name evidence="6" type="ORF">Tco_0954760</name>
</gene>
<proteinExistence type="predicted"/>
<dbReference type="EMBL" id="BQNB010015951">
    <property type="protein sequence ID" value="GJT46045.1"/>
    <property type="molecule type" value="Genomic_DNA"/>
</dbReference>
<accession>A0ABQ5E5A8</accession>
<reference evidence="6" key="2">
    <citation type="submission" date="2022-01" db="EMBL/GenBank/DDBJ databases">
        <authorList>
            <person name="Yamashiro T."/>
            <person name="Shiraishi A."/>
            <person name="Satake H."/>
            <person name="Nakayama K."/>
        </authorList>
    </citation>
    <scope>NUCLEOTIDE SEQUENCE</scope>
</reference>
<dbReference type="Pfam" id="PF07727">
    <property type="entry name" value="RVT_2"/>
    <property type="match status" value="1"/>
</dbReference>
<dbReference type="Pfam" id="PF03732">
    <property type="entry name" value="Retrotrans_gag"/>
    <property type="match status" value="1"/>
</dbReference>
<dbReference type="InterPro" id="IPR053134">
    <property type="entry name" value="RNA-dir_DNA_polymerase"/>
</dbReference>
<evidence type="ECO:0000259" key="5">
    <source>
        <dbReference type="Pfam" id="PF17919"/>
    </source>
</evidence>
<feature type="compositionally biased region" description="Basic and acidic residues" evidence="1">
    <location>
        <begin position="128"/>
        <end position="137"/>
    </location>
</feature>
<evidence type="ECO:0000259" key="2">
    <source>
        <dbReference type="Pfam" id="PF00078"/>
    </source>
</evidence>
<feature type="region of interest" description="Disordered" evidence="1">
    <location>
        <begin position="519"/>
        <end position="576"/>
    </location>
</feature>
<feature type="compositionally biased region" description="Polar residues" evidence="1">
    <location>
        <begin position="436"/>
        <end position="445"/>
    </location>
</feature>
<dbReference type="InterPro" id="IPR000477">
    <property type="entry name" value="RT_dom"/>
</dbReference>